<keyword evidence="1" id="KW-1133">Transmembrane helix</keyword>
<evidence type="ECO:0000313" key="2">
    <source>
        <dbReference type="Proteomes" id="UP000050741"/>
    </source>
</evidence>
<reference evidence="2" key="1">
    <citation type="submission" date="2013-12" db="EMBL/GenBank/DDBJ databases">
        <authorList>
            <person name="Aslett M."/>
        </authorList>
    </citation>
    <scope>NUCLEOTIDE SEQUENCE [LARGE SCALE GENOMIC DNA]</scope>
    <source>
        <strain evidence="2">Lindley</strain>
    </source>
</reference>
<organism evidence="2 3">
    <name type="scientific">Globodera pallida</name>
    <name type="common">Potato cyst nematode worm</name>
    <name type="synonym">Heterodera pallida</name>
    <dbReference type="NCBI Taxonomy" id="36090"/>
    <lineage>
        <taxon>Eukaryota</taxon>
        <taxon>Metazoa</taxon>
        <taxon>Ecdysozoa</taxon>
        <taxon>Nematoda</taxon>
        <taxon>Chromadorea</taxon>
        <taxon>Rhabditida</taxon>
        <taxon>Tylenchina</taxon>
        <taxon>Tylenchomorpha</taxon>
        <taxon>Tylenchoidea</taxon>
        <taxon>Heteroderidae</taxon>
        <taxon>Heteroderinae</taxon>
        <taxon>Globodera</taxon>
    </lineage>
</organism>
<name>A0A183CLN6_GLOPA</name>
<protein>
    <submittedName>
        <fullName evidence="3">7TM_GPCR_Srx domain-containing protein</fullName>
    </submittedName>
</protein>
<dbReference type="WBParaSite" id="GPLIN_001379200">
    <property type="protein sequence ID" value="GPLIN_001379200"/>
    <property type="gene ID" value="GPLIN_001379200"/>
</dbReference>
<keyword evidence="1" id="KW-0472">Membrane</keyword>
<dbReference type="Proteomes" id="UP000050741">
    <property type="component" value="Unassembled WGS sequence"/>
</dbReference>
<proteinExistence type="predicted"/>
<keyword evidence="2" id="KW-1185">Reference proteome</keyword>
<evidence type="ECO:0000256" key="1">
    <source>
        <dbReference type="SAM" id="Phobius"/>
    </source>
</evidence>
<reference evidence="3" key="3">
    <citation type="submission" date="2016-06" db="UniProtKB">
        <authorList>
            <consortium name="WormBaseParasite"/>
        </authorList>
    </citation>
    <scope>IDENTIFICATION</scope>
</reference>
<evidence type="ECO:0000313" key="3">
    <source>
        <dbReference type="WBParaSite" id="GPLIN_001379200"/>
    </source>
</evidence>
<reference evidence="2" key="2">
    <citation type="submission" date="2014-05" db="EMBL/GenBank/DDBJ databases">
        <title>The genome and life-stage specific transcriptomes of Globodera pallida elucidate key aspects of plant parasitism by a cyst nematode.</title>
        <authorList>
            <person name="Cotton J.A."/>
            <person name="Lilley C.J."/>
            <person name="Jones L.M."/>
            <person name="Kikuchi T."/>
            <person name="Reid A.J."/>
            <person name="Thorpe P."/>
            <person name="Tsai I.J."/>
            <person name="Beasley H."/>
            <person name="Blok V."/>
            <person name="Cock P.J.A."/>
            <person name="Van den Akker S.E."/>
            <person name="Holroyd N."/>
            <person name="Hunt M."/>
            <person name="Mantelin S."/>
            <person name="Naghra H."/>
            <person name="Pain A."/>
            <person name="Palomares-Rius J.E."/>
            <person name="Zarowiecki M."/>
            <person name="Berriman M."/>
            <person name="Jones J.T."/>
            <person name="Urwin P.E."/>
        </authorList>
    </citation>
    <scope>NUCLEOTIDE SEQUENCE [LARGE SCALE GENOMIC DNA]</scope>
    <source>
        <strain evidence="2">Lindley</strain>
    </source>
</reference>
<sequence length="77" mass="8627">MNKNEKNGKIVEKKLLVYALLTLGGHALFALFLIVVSTGIANEYNAIVYSQYPWVNDLCTLALSSWMANDQQQHKAN</sequence>
<feature type="transmembrane region" description="Helical" evidence="1">
    <location>
        <begin position="15"/>
        <end position="36"/>
    </location>
</feature>
<accession>A0A183CLN6</accession>
<dbReference type="AlphaFoldDB" id="A0A183CLN6"/>
<keyword evidence="1" id="KW-0812">Transmembrane</keyword>